<dbReference type="PANTHER" id="PTHR36142:SF2">
    <property type="entry name" value="METALLO-HYDROLASE_OXIDOREDUCTASE SUPERFAMILY PROTEIN"/>
    <property type="match status" value="1"/>
</dbReference>
<gene>
    <name evidence="1" type="ORF">WJX73_009032</name>
</gene>
<evidence type="ECO:0000313" key="2">
    <source>
        <dbReference type="Proteomes" id="UP001465755"/>
    </source>
</evidence>
<protein>
    <submittedName>
        <fullName evidence="1">Uncharacterized protein</fullName>
    </submittedName>
</protein>
<sequence>MSPKPEQGDTWPAASCSYSSGHFQRLTSGRRTSCSARAAQAQSATTAAQTQQGQRKVDVTFFGCNSWQARFPQIDKTVLVDPWLVGELTFAGLNWAFEGKKGLQKPLDVNAIAKQADLLLLSQGLPDHAHKPTLELLPKDLPVVGSPAAARVVADMGFKNVFELDHGQSMTFFDDSLQIHATVGALVGPPWSKRENGFVLRETKGGSKGGVSLYYEPHCDYDEASLRDAGAQGVDVVITPASSQLVAGYELVQGNSNILKLLQQLQPSVIIPLLNASFPMTGPFSSLVYEDGKADQLTQRLQQANLSKTKAT</sequence>
<evidence type="ECO:0000313" key="1">
    <source>
        <dbReference type="EMBL" id="KAK9795939.1"/>
    </source>
</evidence>
<dbReference type="AlphaFoldDB" id="A0AAW1NSX5"/>
<name>A0AAW1NSX5_9CHLO</name>
<reference evidence="1 2" key="1">
    <citation type="journal article" date="2024" name="Nat. Commun.">
        <title>Phylogenomics reveals the evolutionary origins of lichenization in chlorophyte algae.</title>
        <authorList>
            <person name="Puginier C."/>
            <person name="Libourel C."/>
            <person name="Otte J."/>
            <person name="Skaloud P."/>
            <person name="Haon M."/>
            <person name="Grisel S."/>
            <person name="Petersen M."/>
            <person name="Berrin J.G."/>
            <person name="Delaux P.M."/>
            <person name="Dal Grande F."/>
            <person name="Keller J."/>
        </authorList>
    </citation>
    <scope>NUCLEOTIDE SEQUENCE [LARGE SCALE GENOMIC DNA]</scope>
    <source>
        <strain evidence="1 2">SAG 2036</strain>
    </source>
</reference>
<dbReference type="PANTHER" id="PTHR36142">
    <property type="entry name" value="METALLO-HYDROLASE/OXIDOREDUCTASE SUPERFAMILY PROTEIN"/>
    <property type="match status" value="1"/>
</dbReference>
<comment type="caution">
    <text evidence="1">The sequence shown here is derived from an EMBL/GenBank/DDBJ whole genome shotgun (WGS) entry which is preliminary data.</text>
</comment>
<organism evidence="1 2">
    <name type="scientific">Symbiochloris irregularis</name>
    <dbReference type="NCBI Taxonomy" id="706552"/>
    <lineage>
        <taxon>Eukaryota</taxon>
        <taxon>Viridiplantae</taxon>
        <taxon>Chlorophyta</taxon>
        <taxon>core chlorophytes</taxon>
        <taxon>Trebouxiophyceae</taxon>
        <taxon>Trebouxiales</taxon>
        <taxon>Trebouxiaceae</taxon>
        <taxon>Symbiochloris</taxon>
    </lineage>
</organism>
<accession>A0AAW1NSX5</accession>
<dbReference type="Gene3D" id="3.60.15.10">
    <property type="entry name" value="Ribonuclease Z/Hydroxyacylglutathione hydrolase-like"/>
    <property type="match status" value="1"/>
</dbReference>
<dbReference type="EMBL" id="JALJOQ010000121">
    <property type="protein sequence ID" value="KAK9795939.1"/>
    <property type="molecule type" value="Genomic_DNA"/>
</dbReference>
<proteinExistence type="predicted"/>
<dbReference type="SUPFAM" id="SSF56281">
    <property type="entry name" value="Metallo-hydrolase/oxidoreductase"/>
    <property type="match status" value="1"/>
</dbReference>
<dbReference type="Pfam" id="PF13483">
    <property type="entry name" value="Lactamase_B_3"/>
    <property type="match status" value="1"/>
</dbReference>
<keyword evidence="2" id="KW-1185">Reference proteome</keyword>
<dbReference type="InterPro" id="IPR036866">
    <property type="entry name" value="RibonucZ/Hydroxyglut_hydro"/>
</dbReference>
<dbReference type="Proteomes" id="UP001465755">
    <property type="component" value="Unassembled WGS sequence"/>
</dbReference>